<sequence length="507" mass="58194">MESKDMESFAKKLLIDSDFGYDTKSRIWMNKPSSVGMCGIFYDDFAETHESCHLLLLPFICETDPFVAKTTDYTLVIALTTSIFSVLVIIIIILIVLWLKKSKIRKDMRLQRCASLRSSARSRSQMTSNWSKSNIQNSQTNISFVGSLDDQISINSLDKSKFNTFNTEATEISPPFPIKTPGTTIIPYNHNDDTDSNNISFTDDESYLSVDNVDKDQPPPVRYNTNVMNQVWREREEQVNQQHLQPKEWDIYANLGQNRQNSPPSEHSLYSNEFDKKPIINQMKTALEKPPSPPPPLYNYEPSEEFKSFSKSINQRSRDGSKESLDGTARPSPHVRSVSPRRPGIVPRTIDIVPNEGRTSNSGSRENLADDRYGYPFRNVPERIPETFQTLNPGVAYLQRNTYERGSRDRINSPEPFSHEPIPRNYNDYSGVLYNPNATDPYRRQPMRGSQENLDSITQPHHRQYKPTPAPRPVTRSRDNVAQPSQPVPHTQQQRQNERQALETEIF</sequence>
<feature type="compositionally biased region" description="Basic and acidic residues" evidence="1">
    <location>
        <begin position="496"/>
        <end position="507"/>
    </location>
</feature>
<feature type="transmembrane region" description="Helical" evidence="2">
    <location>
        <begin position="73"/>
        <end position="99"/>
    </location>
</feature>
<feature type="region of interest" description="Disordered" evidence="1">
    <location>
        <begin position="405"/>
        <end position="424"/>
    </location>
</feature>
<keyword evidence="2" id="KW-1133">Transmembrane helix</keyword>
<feature type="compositionally biased region" description="Polar residues" evidence="1">
    <location>
        <begin position="480"/>
        <end position="495"/>
    </location>
</feature>
<organism evidence="3">
    <name type="scientific">Octopus bimaculoides</name>
    <name type="common">California two-spotted octopus</name>
    <dbReference type="NCBI Taxonomy" id="37653"/>
    <lineage>
        <taxon>Eukaryota</taxon>
        <taxon>Metazoa</taxon>
        <taxon>Spiralia</taxon>
        <taxon>Lophotrochozoa</taxon>
        <taxon>Mollusca</taxon>
        <taxon>Cephalopoda</taxon>
        <taxon>Coleoidea</taxon>
        <taxon>Octopodiformes</taxon>
        <taxon>Octopoda</taxon>
        <taxon>Incirrata</taxon>
        <taxon>Octopodidae</taxon>
        <taxon>Octopus</taxon>
    </lineage>
</organism>
<dbReference type="KEGG" id="obi:106882674"/>
<proteinExistence type="predicted"/>
<feature type="region of interest" description="Disordered" evidence="1">
    <location>
        <begin position="436"/>
        <end position="507"/>
    </location>
</feature>
<accession>A0A0L8FKZ0</accession>
<gene>
    <name evidence="3" type="ORF">OCBIM_22015773mg</name>
</gene>
<evidence type="ECO:0000313" key="3">
    <source>
        <dbReference type="EMBL" id="KOF65337.1"/>
    </source>
</evidence>
<keyword evidence="2" id="KW-0812">Transmembrane</keyword>
<name>A0A0L8FKZ0_OCTBM</name>
<feature type="compositionally biased region" description="Basic and acidic residues" evidence="1">
    <location>
        <begin position="405"/>
        <end position="422"/>
    </location>
</feature>
<evidence type="ECO:0000256" key="2">
    <source>
        <dbReference type="SAM" id="Phobius"/>
    </source>
</evidence>
<evidence type="ECO:0008006" key="4">
    <source>
        <dbReference type="Google" id="ProtNLM"/>
    </source>
</evidence>
<feature type="compositionally biased region" description="Polar residues" evidence="1">
    <location>
        <begin position="448"/>
        <end position="459"/>
    </location>
</feature>
<keyword evidence="2" id="KW-0472">Membrane</keyword>
<evidence type="ECO:0000256" key="1">
    <source>
        <dbReference type="SAM" id="MobiDB-lite"/>
    </source>
</evidence>
<feature type="region of interest" description="Disordered" evidence="1">
    <location>
        <begin position="286"/>
        <end position="374"/>
    </location>
</feature>
<dbReference type="STRING" id="37653.A0A0L8FKZ0"/>
<reference evidence="3" key="1">
    <citation type="submission" date="2015-07" db="EMBL/GenBank/DDBJ databases">
        <title>MeaNS - Measles Nucleotide Surveillance Program.</title>
        <authorList>
            <person name="Tran T."/>
            <person name="Druce J."/>
        </authorList>
    </citation>
    <scope>NUCLEOTIDE SEQUENCE</scope>
    <source>
        <strain evidence="3">UCB-OBI-ISO-001</strain>
        <tissue evidence="3">Gonad</tissue>
    </source>
</reference>
<dbReference type="AlphaFoldDB" id="A0A0L8FKZ0"/>
<dbReference type="EMBL" id="KQ429552">
    <property type="protein sequence ID" value="KOF65337.1"/>
    <property type="molecule type" value="Genomic_DNA"/>
</dbReference>
<protein>
    <recommendedName>
        <fullName evidence="4">C-type lectin domain-containing protein</fullName>
    </recommendedName>
</protein>
<feature type="compositionally biased region" description="Basic and acidic residues" evidence="1">
    <location>
        <begin position="316"/>
        <end position="325"/>
    </location>
</feature>